<evidence type="ECO:0000256" key="5">
    <source>
        <dbReference type="ARBA" id="ARBA00023159"/>
    </source>
</evidence>
<sequence>MGWTGYGRLWKTVAKSNRTGRGACRILRRKGEQTSMESDAPRADVLAARHAFFGRRATPSGLVPPAILKSWQRCAERGFDSHHGPLIEPEPMERLKEHRERNERLLRASRPELAALRREARDSGAIAILTDAAGVVLDAAGDAGFAGKAAGVALRPGVAWSEAATGTNAIGAALLERRSIEVRGAEHYFEPHRILTCAATPIFDPYGALLGAIDLSGPAAAPPAHALELTRLAVDQIERRMFEESLADAEVIRLHADPALLGTAQEGLLAFRGSRLVAANRHALRLLGIDWYALGARSFRDLFDGAPQRFDQVSRLRSREGVELHARLRPSPKPVGGVTLDAPPKPAPAATLEPARPEEGPAFDAVTRADLARAARLVDGDVPVLIRGETGAGKEVFARAVHALSRRADRAFVAVNCAALPETLIEAELFGYEEGAFTGARRAGSKGLLREADGGVLLLDEIGDMPLGLQARLLRALQERAVTPLGGTRPHPIDVRLVSATHQDLAAMVADGRFRADLYYRIAQYAFELPAFRQLPDRRAALAALWATLPTGGRRLAPETVERMAAFAWPGNHREIVGAMRAMIALSEPGETVGPDLLPPAARDAGSVAAPASAPAEGGLDAARQAAIDAALAAAGGNVAEAARRLGVSRSTLYRRGLARRR</sequence>
<dbReference type="InterPro" id="IPR002197">
    <property type="entry name" value="HTH_Fis"/>
</dbReference>
<evidence type="ECO:0000259" key="8">
    <source>
        <dbReference type="PROSITE" id="PS50045"/>
    </source>
</evidence>
<name>A0A9W6JPS0_9HYPH</name>
<accession>A0A9W6JPS0</accession>
<dbReference type="PROSITE" id="PS00675">
    <property type="entry name" value="SIGMA54_INTERACT_1"/>
    <property type="match status" value="1"/>
</dbReference>
<dbReference type="FunFam" id="3.40.50.300:FF:000006">
    <property type="entry name" value="DNA-binding transcriptional regulator NtrC"/>
    <property type="match status" value="1"/>
</dbReference>
<dbReference type="Pfam" id="PF01590">
    <property type="entry name" value="GAF"/>
    <property type="match status" value="1"/>
</dbReference>
<evidence type="ECO:0000256" key="1">
    <source>
        <dbReference type="ARBA" id="ARBA00022741"/>
    </source>
</evidence>
<dbReference type="InterPro" id="IPR009057">
    <property type="entry name" value="Homeodomain-like_sf"/>
</dbReference>
<dbReference type="SMART" id="SM00382">
    <property type="entry name" value="AAA"/>
    <property type="match status" value="1"/>
</dbReference>
<evidence type="ECO:0000256" key="4">
    <source>
        <dbReference type="ARBA" id="ARBA00023015"/>
    </source>
</evidence>
<keyword evidence="4" id="KW-0805">Transcription regulation</keyword>
<reference evidence="9" key="2">
    <citation type="submission" date="2023-01" db="EMBL/GenBank/DDBJ databases">
        <authorList>
            <person name="Sun Q."/>
            <person name="Evtushenko L."/>
        </authorList>
    </citation>
    <scope>NUCLEOTIDE SEQUENCE</scope>
    <source>
        <strain evidence="9">VKM B-2748</strain>
    </source>
</reference>
<dbReference type="Proteomes" id="UP001143309">
    <property type="component" value="Unassembled WGS sequence"/>
</dbReference>
<dbReference type="InterPro" id="IPR003593">
    <property type="entry name" value="AAA+_ATPase"/>
</dbReference>
<dbReference type="Gene3D" id="1.10.10.60">
    <property type="entry name" value="Homeodomain-like"/>
    <property type="match status" value="1"/>
</dbReference>
<keyword evidence="10" id="KW-1185">Reference proteome</keyword>
<feature type="region of interest" description="Disordered" evidence="7">
    <location>
        <begin position="333"/>
        <end position="358"/>
    </location>
</feature>
<dbReference type="PANTHER" id="PTHR32071:SF77">
    <property type="entry name" value="TRANSCRIPTIONAL REGULATORY PROTEIN"/>
    <property type="match status" value="1"/>
</dbReference>
<dbReference type="PROSITE" id="PS50045">
    <property type="entry name" value="SIGMA54_INTERACT_4"/>
    <property type="match status" value="1"/>
</dbReference>
<comment type="caution">
    <text evidence="9">The sequence shown here is derived from an EMBL/GenBank/DDBJ whole genome shotgun (WGS) entry which is preliminary data.</text>
</comment>
<feature type="domain" description="Sigma-54 factor interaction" evidence="8">
    <location>
        <begin position="371"/>
        <end position="585"/>
    </location>
</feature>
<keyword evidence="6" id="KW-0804">Transcription</keyword>
<dbReference type="InterPro" id="IPR027417">
    <property type="entry name" value="P-loop_NTPase"/>
</dbReference>
<dbReference type="EMBL" id="BSFL01000004">
    <property type="protein sequence ID" value="GLK81541.1"/>
    <property type="molecule type" value="Genomic_DNA"/>
</dbReference>
<dbReference type="Gene3D" id="3.40.50.300">
    <property type="entry name" value="P-loop containing nucleotide triphosphate hydrolases"/>
    <property type="match status" value="1"/>
</dbReference>
<keyword evidence="2" id="KW-0067">ATP-binding</keyword>
<evidence type="ECO:0000313" key="9">
    <source>
        <dbReference type="EMBL" id="GLK81541.1"/>
    </source>
</evidence>
<evidence type="ECO:0000256" key="6">
    <source>
        <dbReference type="ARBA" id="ARBA00023163"/>
    </source>
</evidence>
<dbReference type="GO" id="GO:0000160">
    <property type="term" value="P:phosphorelay signal transduction system"/>
    <property type="evidence" value="ECO:0007669"/>
    <property type="project" value="UniProtKB-KW"/>
</dbReference>
<dbReference type="Pfam" id="PF00158">
    <property type="entry name" value="Sigma54_activat"/>
    <property type="match status" value="1"/>
</dbReference>
<protein>
    <submittedName>
        <fullName evidence="9">Sigma-54-dependent Fis family transcriptional regulator</fullName>
    </submittedName>
</protein>
<dbReference type="PANTHER" id="PTHR32071">
    <property type="entry name" value="TRANSCRIPTIONAL REGULATORY PROTEIN"/>
    <property type="match status" value="1"/>
</dbReference>
<dbReference type="SUPFAM" id="SSF52540">
    <property type="entry name" value="P-loop containing nucleoside triphosphate hydrolases"/>
    <property type="match status" value="1"/>
</dbReference>
<keyword evidence="3" id="KW-0902">Two-component regulatory system</keyword>
<dbReference type="Gene3D" id="1.10.8.60">
    <property type="match status" value="1"/>
</dbReference>
<gene>
    <name evidence="9" type="ORF">GCM10008174_32820</name>
</gene>
<keyword evidence="1" id="KW-0547">Nucleotide-binding</keyword>
<evidence type="ECO:0000313" key="10">
    <source>
        <dbReference type="Proteomes" id="UP001143309"/>
    </source>
</evidence>
<dbReference type="Gene3D" id="3.30.450.40">
    <property type="match status" value="1"/>
</dbReference>
<dbReference type="CDD" id="cd00009">
    <property type="entry name" value="AAA"/>
    <property type="match status" value="1"/>
</dbReference>
<evidence type="ECO:0000256" key="7">
    <source>
        <dbReference type="SAM" id="MobiDB-lite"/>
    </source>
</evidence>
<dbReference type="InterPro" id="IPR002078">
    <property type="entry name" value="Sigma_54_int"/>
</dbReference>
<dbReference type="AlphaFoldDB" id="A0A9W6JPS0"/>
<dbReference type="SUPFAM" id="SSF46689">
    <property type="entry name" value="Homeodomain-like"/>
    <property type="match status" value="1"/>
</dbReference>
<dbReference type="GO" id="GO:0043565">
    <property type="term" value="F:sequence-specific DNA binding"/>
    <property type="evidence" value="ECO:0007669"/>
    <property type="project" value="InterPro"/>
</dbReference>
<keyword evidence="5" id="KW-0010">Activator</keyword>
<organism evidence="9 10">
    <name type="scientific">Methylopila turkensis</name>
    <dbReference type="NCBI Taxonomy" id="1437816"/>
    <lineage>
        <taxon>Bacteria</taxon>
        <taxon>Pseudomonadati</taxon>
        <taxon>Pseudomonadota</taxon>
        <taxon>Alphaproteobacteria</taxon>
        <taxon>Hyphomicrobiales</taxon>
        <taxon>Methylopilaceae</taxon>
        <taxon>Methylopila</taxon>
    </lineage>
</organism>
<dbReference type="GO" id="GO:0005524">
    <property type="term" value="F:ATP binding"/>
    <property type="evidence" value="ECO:0007669"/>
    <property type="project" value="UniProtKB-KW"/>
</dbReference>
<dbReference type="InterPro" id="IPR003018">
    <property type="entry name" value="GAF"/>
</dbReference>
<dbReference type="GO" id="GO:0006355">
    <property type="term" value="P:regulation of DNA-templated transcription"/>
    <property type="evidence" value="ECO:0007669"/>
    <property type="project" value="InterPro"/>
</dbReference>
<evidence type="ECO:0000256" key="2">
    <source>
        <dbReference type="ARBA" id="ARBA00022840"/>
    </source>
</evidence>
<dbReference type="SUPFAM" id="SSF55781">
    <property type="entry name" value="GAF domain-like"/>
    <property type="match status" value="1"/>
</dbReference>
<reference evidence="9" key="1">
    <citation type="journal article" date="2014" name="Int. J. Syst. Evol. Microbiol.">
        <title>Complete genome sequence of Corynebacterium casei LMG S-19264T (=DSM 44701T), isolated from a smear-ripened cheese.</title>
        <authorList>
            <consortium name="US DOE Joint Genome Institute (JGI-PGF)"/>
            <person name="Walter F."/>
            <person name="Albersmeier A."/>
            <person name="Kalinowski J."/>
            <person name="Ruckert C."/>
        </authorList>
    </citation>
    <scope>NUCLEOTIDE SEQUENCE</scope>
    <source>
        <strain evidence="9">VKM B-2748</strain>
    </source>
</reference>
<dbReference type="InterPro" id="IPR029016">
    <property type="entry name" value="GAF-like_dom_sf"/>
</dbReference>
<dbReference type="Pfam" id="PF02954">
    <property type="entry name" value="HTH_8"/>
    <property type="match status" value="1"/>
</dbReference>
<evidence type="ECO:0000256" key="3">
    <source>
        <dbReference type="ARBA" id="ARBA00023012"/>
    </source>
</evidence>
<proteinExistence type="predicted"/>
<dbReference type="InterPro" id="IPR025662">
    <property type="entry name" value="Sigma_54_int_dom_ATP-bd_1"/>
</dbReference>